<dbReference type="PANTHER" id="PTHR15048">
    <property type="entry name" value="STARCH-BINDING DOMAIN-CONTAINING PROTEIN 1"/>
    <property type="match status" value="1"/>
</dbReference>
<evidence type="ECO:0000259" key="11">
    <source>
        <dbReference type="PROSITE" id="PS51166"/>
    </source>
</evidence>
<dbReference type="InterPro" id="IPR002044">
    <property type="entry name" value="CBM20"/>
</dbReference>
<dbReference type="InterPro" id="IPR013784">
    <property type="entry name" value="Carb-bd-like_fold"/>
</dbReference>
<dbReference type="GO" id="GO:0030315">
    <property type="term" value="C:T-tubule"/>
    <property type="evidence" value="ECO:0007669"/>
    <property type="project" value="UniProtKB-SubCell"/>
</dbReference>
<feature type="domain" description="CBM20" evidence="11">
    <location>
        <begin position="275"/>
        <end position="374"/>
    </location>
</feature>
<comment type="subunit">
    <text evidence="5">Interacts with the ATG8 family proteins GABARAP and GABARAPL1. Interacts with several glycogen-associated proteins, such as GYS2 (liver glycogen synthase), GDE (glycogen debranching enzyme), GBE1 (glycogen branching enzyme 1) and EPM2A (Laforin).</text>
</comment>
<dbReference type="GO" id="GO:0061723">
    <property type="term" value="P:glycophagy"/>
    <property type="evidence" value="ECO:0007669"/>
    <property type="project" value="Ensembl"/>
</dbReference>
<dbReference type="Proteomes" id="UP000694392">
    <property type="component" value="Unplaced"/>
</dbReference>
<dbReference type="Gene3D" id="2.60.40.10">
    <property type="entry name" value="Immunoglobulins"/>
    <property type="match status" value="1"/>
</dbReference>
<evidence type="ECO:0000256" key="10">
    <source>
        <dbReference type="SAM" id="Phobius"/>
    </source>
</evidence>
<evidence type="ECO:0000256" key="2">
    <source>
        <dbReference type="ARBA" id="ARBA00024012"/>
    </source>
</evidence>
<evidence type="ECO:0000256" key="9">
    <source>
        <dbReference type="SAM" id="MobiDB-lite"/>
    </source>
</evidence>
<keyword evidence="13" id="KW-1185">Reference proteome</keyword>
<keyword evidence="10" id="KW-1133">Transmembrane helix</keyword>
<evidence type="ECO:0000256" key="7">
    <source>
        <dbReference type="ARBA" id="ARBA00075794"/>
    </source>
</evidence>
<dbReference type="CDD" id="cd05813">
    <property type="entry name" value="CBM20_genethonin_1"/>
    <property type="match status" value="1"/>
</dbReference>
<evidence type="ECO:0000256" key="8">
    <source>
        <dbReference type="ARBA" id="ARBA00076001"/>
    </source>
</evidence>
<dbReference type="GO" id="GO:0048471">
    <property type="term" value="C:perinuclear region of cytoplasm"/>
    <property type="evidence" value="ECO:0007669"/>
    <property type="project" value="Ensembl"/>
</dbReference>
<feature type="compositionally biased region" description="Polar residues" evidence="9">
    <location>
        <begin position="173"/>
        <end position="182"/>
    </location>
</feature>
<dbReference type="Pfam" id="PF00686">
    <property type="entry name" value="CBM_20"/>
    <property type="match status" value="1"/>
</dbReference>
<dbReference type="GO" id="GO:0034045">
    <property type="term" value="C:phagophore assembly site membrane"/>
    <property type="evidence" value="ECO:0007669"/>
    <property type="project" value="UniProtKB-SubCell"/>
</dbReference>
<dbReference type="GO" id="GO:2001069">
    <property type="term" value="F:glycogen binding"/>
    <property type="evidence" value="ECO:0007669"/>
    <property type="project" value="Ensembl"/>
</dbReference>
<dbReference type="InterPro" id="IPR034838">
    <property type="entry name" value="CBM20_genethonin_1"/>
</dbReference>
<reference evidence="12" key="1">
    <citation type="submission" date="2025-08" db="UniProtKB">
        <authorList>
            <consortium name="Ensembl"/>
        </authorList>
    </citation>
    <scope>IDENTIFICATION</scope>
</reference>
<sequence>MARDGGAVPQPPLEPQPAVAAAAPALPEGQEPLVGLWSALLLGLLAALLAWFWYGGSGERGTKDAEAAGPPQSSNRGPCQPESPSEDGPGVTEPLLERSSEWIILETKANDVSSPKELAVNLATTPREENEILLQHSGGSGEPLETQLLIKGTDSPLMNYSEFLKNELHGPSTAESGLSKSQAAEARSENTTEAPVSSDLPEEKCQEPLCPTMKCPDLVDHEEWEAVSELLAQGDANNSSNADGMDTRVSQDHRELEQGDLLEADARAKRVVAVSPMPQPVQVTFRVHYITHSAAQVIAVTGDHECLGQWHHYVPLRCDKDWFWSDSITLPTDTRTEWKFILVENGKVRRWEECDNRTLVTEHEDKVAHEWWGYH</sequence>
<evidence type="ECO:0000313" key="13">
    <source>
        <dbReference type="Proteomes" id="UP000694392"/>
    </source>
</evidence>
<dbReference type="AlphaFoldDB" id="A0A8D0GNN1"/>
<evidence type="ECO:0000256" key="3">
    <source>
        <dbReference type="ARBA" id="ARBA00053886"/>
    </source>
</evidence>
<dbReference type="GO" id="GO:0019899">
    <property type="term" value="F:enzyme binding"/>
    <property type="evidence" value="ECO:0007669"/>
    <property type="project" value="Ensembl"/>
</dbReference>
<evidence type="ECO:0000256" key="5">
    <source>
        <dbReference type="ARBA" id="ARBA00062412"/>
    </source>
</evidence>
<dbReference type="PANTHER" id="PTHR15048:SF0">
    <property type="entry name" value="STARCH-BINDING DOMAIN-CONTAINING PROTEIN 1"/>
    <property type="match status" value="1"/>
</dbReference>
<keyword evidence="10" id="KW-0812">Transmembrane</keyword>
<dbReference type="GO" id="GO:0005789">
    <property type="term" value="C:endoplasmic reticulum membrane"/>
    <property type="evidence" value="ECO:0007669"/>
    <property type="project" value="UniProtKB-SubCell"/>
</dbReference>
<evidence type="ECO:0000256" key="4">
    <source>
        <dbReference type="ARBA" id="ARBA00060405"/>
    </source>
</evidence>
<dbReference type="GeneTree" id="ENSGT00390000007731"/>
<evidence type="ECO:0000256" key="1">
    <source>
        <dbReference type="ARBA" id="ARBA00004643"/>
    </source>
</evidence>
<dbReference type="GO" id="GO:2001070">
    <property type="term" value="F:starch binding"/>
    <property type="evidence" value="ECO:0007669"/>
    <property type="project" value="InterPro"/>
</dbReference>
<feature type="region of interest" description="Disordered" evidence="9">
    <location>
        <begin position="60"/>
        <end position="93"/>
    </location>
</feature>
<keyword evidence="10" id="KW-0472">Membrane</keyword>
<dbReference type="PROSITE" id="PS51166">
    <property type="entry name" value="CBM20"/>
    <property type="match status" value="1"/>
</dbReference>
<comment type="function">
    <text evidence="3">Acts as a cargo receptor for glycogen. Delivers its cargo to an autophagic pathway called glycophagy, resulting in the transport of glycogen to lysosomes.</text>
</comment>
<accession>A0A8D0GNN1</accession>
<evidence type="ECO:0000256" key="6">
    <source>
        <dbReference type="ARBA" id="ARBA00073038"/>
    </source>
</evidence>
<feature type="transmembrane region" description="Helical" evidence="10">
    <location>
        <begin position="34"/>
        <end position="54"/>
    </location>
</feature>
<dbReference type="SUPFAM" id="SSF49452">
    <property type="entry name" value="Starch-binding domain-like"/>
    <property type="match status" value="1"/>
</dbReference>
<dbReference type="Ensembl" id="ENSSPUT00000009250.1">
    <property type="protein sequence ID" value="ENSSPUP00000008672.1"/>
    <property type="gene ID" value="ENSSPUG00000006747.1"/>
</dbReference>
<gene>
    <name evidence="12" type="primary">STBD1</name>
</gene>
<dbReference type="GO" id="GO:0007041">
    <property type="term" value="P:lysosomal transport"/>
    <property type="evidence" value="ECO:0007669"/>
    <property type="project" value="Ensembl"/>
</dbReference>
<comment type="subcellular location">
    <subcellularLocation>
        <location evidence="2">Cell membrane</location>
        <location evidence="2">Sarcolemma</location>
        <location evidence="2">T-tubule</location>
    </subcellularLocation>
    <subcellularLocation>
        <location evidence="1">Endoplasmic reticulum membrane</location>
        <topology evidence="1">Single-pass type III membrane protein</topology>
    </subcellularLocation>
    <subcellularLocation>
        <location evidence="4">Preautophagosomal structure membrane</location>
        <topology evidence="4">Single-pass type III membrane protein</topology>
    </subcellularLocation>
</comment>
<name>A0A8D0GNN1_SPHPU</name>
<protein>
    <recommendedName>
        <fullName evidence="6">Starch-binding domain-containing protein 1</fullName>
    </recommendedName>
    <alternativeName>
        <fullName evidence="7">Genethonin-1</fullName>
    </alternativeName>
    <alternativeName>
        <fullName evidence="8">Glycophagy cargo receptor stbd1</fullName>
    </alternativeName>
</protein>
<dbReference type="InterPro" id="IPR013783">
    <property type="entry name" value="Ig-like_fold"/>
</dbReference>
<dbReference type="OMA" id="HYIPLRC"/>
<reference evidence="12" key="2">
    <citation type="submission" date="2025-09" db="UniProtKB">
        <authorList>
            <consortium name="Ensembl"/>
        </authorList>
    </citation>
    <scope>IDENTIFICATION</scope>
</reference>
<dbReference type="SMART" id="SM01065">
    <property type="entry name" value="CBM_2"/>
    <property type="match status" value="1"/>
</dbReference>
<feature type="region of interest" description="Disordered" evidence="9">
    <location>
        <begin position="169"/>
        <end position="204"/>
    </location>
</feature>
<organism evidence="12 13">
    <name type="scientific">Sphenodon punctatus</name>
    <name type="common">Tuatara</name>
    <name type="synonym">Hatteria punctata</name>
    <dbReference type="NCBI Taxonomy" id="8508"/>
    <lineage>
        <taxon>Eukaryota</taxon>
        <taxon>Metazoa</taxon>
        <taxon>Chordata</taxon>
        <taxon>Craniata</taxon>
        <taxon>Vertebrata</taxon>
        <taxon>Euteleostomi</taxon>
        <taxon>Lepidosauria</taxon>
        <taxon>Sphenodontia</taxon>
        <taxon>Sphenodontidae</taxon>
        <taxon>Sphenodon</taxon>
    </lineage>
</organism>
<feature type="region of interest" description="Disordered" evidence="9">
    <location>
        <begin position="1"/>
        <end position="20"/>
    </location>
</feature>
<proteinExistence type="predicted"/>
<dbReference type="FunFam" id="2.60.40.10:FF:000552">
    <property type="entry name" value="Related to glucoamylase"/>
    <property type="match status" value="1"/>
</dbReference>
<evidence type="ECO:0000313" key="12">
    <source>
        <dbReference type="Ensembl" id="ENSSPUP00000008672.1"/>
    </source>
</evidence>